<dbReference type="AlphaFoldDB" id="A0A3B0V8G3"/>
<reference evidence="8" key="1">
    <citation type="submission" date="2018-06" db="EMBL/GenBank/DDBJ databases">
        <authorList>
            <person name="Zhirakovskaya E."/>
        </authorList>
    </citation>
    <scope>NUCLEOTIDE SEQUENCE</scope>
</reference>
<evidence type="ECO:0000256" key="3">
    <source>
        <dbReference type="ARBA" id="ARBA00022603"/>
    </source>
</evidence>
<dbReference type="InterPro" id="IPR008189">
    <property type="entry name" value="rRNA_ssu_MeTfrase_I"/>
</dbReference>
<evidence type="ECO:0000259" key="6">
    <source>
        <dbReference type="Pfam" id="PF00590"/>
    </source>
</evidence>
<dbReference type="PANTHER" id="PTHR46111:SF1">
    <property type="entry name" value="RIBOSOMAL RNA SMALL SUBUNIT METHYLTRANSFERASE I"/>
    <property type="match status" value="1"/>
</dbReference>
<keyword evidence="2" id="KW-0698">rRNA processing</keyword>
<dbReference type="InterPro" id="IPR000878">
    <property type="entry name" value="4pyrrol_Mease"/>
</dbReference>
<dbReference type="InterPro" id="IPR014776">
    <property type="entry name" value="4pyrrole_Mease_sub2"/>
</dbReference>
<dbReference type="NCBIfam" id="TIGR00096">
    <property type="entry name" value="16S rRNA (cytidine(1402)-2'-O)-methyltransferase"/>
    <property type="match status" value="1"/>
</dbReference>
<dbReference type="GO" id="GO:0006364">
    <property type="term" value="P:rRNA processing"/>
    <property type="evidence" value="ECO:0007669"/>
    <property type="project" value="UniProtKB-KW"/>
</dbReference>
<organism evidence="8">
    <name type="scientific">hydrothermal vent metagenome</name>
    <dbReference type="NCBI Taxonomy" id="652676"/>
    <lineage>
        <taxon>unclassified sequences</taxon>
        <taxon>metagenomes</taxon>
        <taxon>ecological metagenomes</taxon>
    </lineage>
</organism>
<dbReference type="EMBL" id="UOEZ01000050">
    <property type="protein sequence ID" value="VAW37140.1"/>
    <property type="molecule type" value="Genomic_DNA"/>
</dbReference>
<dbReference type="HAMAP" id="MF_01877">
    <property type="entry name" value="16SrRNA_methyltr_I"/>
    <property type="match status" value="1"/>
</dbReference>
<keyword evidence="5" id="KW-0949">S-adenosyl-L-methionine</keyword>
<keyword evidence="1" id="KW-0963">Cytoplasm</keyword>
<evidence type="ECO:0000256" key="2">
    <source>
        <dbReference type="ARBA" id="ARBA00022552"/>
    </source>
</evidence>
<feature type="domain" description="Tetrapyrrole methylase" evidence="6">
    <location>
        <begin position="10"/>
        <end position="207"/>
    </location>
</feature>
<dbReference type="InterPro" id="IPR053910">
    <property type="entry name" value="RsmI_HTH"/>
</dbReference>
<dbReference type="SUPFAM" id="SSF53790">
    <property type="entry name" value="Tetrapyrrole methylase"/>
    <property type="match status" value="1"/>
</dbReference>
<dbReference type="Pfam" id="PF00590">
    <property type="entry name" value="TP_methylase"/>
    <property type="match status" value="1"/>
</dbReference>
<dbReference type="EC" id="2.1.1.198" evidence="8"/>
<dbReference type="Pfam" id="PF23016">
    <property type="entry name" value="RsmI_C"/>
    <property type="match status" value="1"/>
</dbReference>
<evidence type="ECO:0000259" key="7">
    <source>
        <dbReference type="Pfam" id="PF23016"/>
    </source>
</evidence>
<dbReference type="Gene3D" id="3.40.1010.10">
    <property type="entry name" value="Cobalt-precorrin-4 Transmethylase, Domain 1"/>
    <property type="match status" value="1"/>
</dbReference>
<evidence type="ECO:0000256" key="5">
    <source>
        <dbReference type="ARBA" id="ARBA00022691"/>
    </source>
</evidence>
<keyword evidence="4 8" id="KW-0808">Transferase</keyword>
<feature type="domain" description="RsmI HTH" evidence="7">
    <location>
        <begin position="242"/>
        <end position="278"/>
    </location>
</feature>
<dbReference type="CDD" id="cd11648">
    <property type="entry name" value="RsmI"/>
    <property type="match status" value="1"/>
</dbReference>
<dbReference type="InterPro" id="IPR014777">
    <property type="entry name" value="4pyrrole_Mease_sub1"/>
</dbReference>
<name>A0A3B0V8G3_9ZZZZ</name>
<evidence type="ECO:0000256" key="1">
    <source>
        <dbReference type="ARBA" id="ARBA00022490"/>
    </source>
</evidence>
<protein>
    <submittedName>
        <fullName evidence="8">16S rRNA (Cytidine(1402)-2'-O)-methyltransferase</fullName>
        <ecNumber evidence="8">2.1.1.198</ecNumber>
    </submittedName>
</protein>
<dbReference type="FunFam" id="3.30.950.10:FF:000002">
    <property type="entry name" value="Ribosomal RNA small subunit methyltransferase I"/>
    <property type="match status" value="1"/>
</dbReference>
<sequence length="280" mass="30197">MRSKTGCYGKLYVVATPIGNLEDMTIRAVRVLKEVGLIAVEDTRHTRKLLVHYGISTPVTSYHEHNEVGKSAHLVEKIKQGGDLALVTDAGTPGISDPGYRLVRHAAQSGVEVVAVPGASALTAVLSIAGMPTDEFTFKGFMPTSSARRRTFLAALRAAAGTFILYESPRRLHAALEDMRLVLGDVELVVAREMTKVHEETLRGRVSVIIELVKARRLKGEIAIVVSMEKEPSGEGDIEGELRALIAAGIPLKQAVRVAAKELGLPKGMVYKKALEIKGS</sequence>
<dbReference type="GO" id="GO:0008168">
    <property type="term" value="F:methyltransferase activity"/>
    <property type="evidence" value="ECO:0007669"/>
    <property type="project" value="UniProtKB-KW"/>
</dbReference>
<proteinExistence type="inferred from homology"/>
<evidence type="ECO:0000313" key="8">
    <source>
        <dbReference type="EMBL" id="VAW37140.1"/>
    </source>
</evidence>
<accession>A0A3B0V8G3</accession>
<dbReference type="GO" id="GO:0032259">
    <property type="term" value="P:methylation"/>
    <property type="evidence" value="ECO:0007669"/>
    <property type="project" value="UniProtKB-KW"/>
</dbReference>
<dbReference type="InterPro" id="IPR035996">
    <property type="entry name" value="4pyrrol_Methylase_sf"/>
</dbReference>
<dbReference type="PIRSF" id="PIRSF005917">
    <property type="entry name" value="MTase_YraL"/>
    <property type="match status" value="1"/>
</dbReference>
<dbReference type="PANTHER" id="PTHR46111">
    <property type="entry name" value="RIBOSOMAL RNA SMALL SUBUNIT METHYLTRANSFERASE I"/>
    <property type="match status" value="1"/>
</dbReference>
<gene>
    <name evidence="8" type="ORF">MNBD_DELTA02-1239</name>
</gene>
<evidence type="ECO:0000256" key="4">
    <source>
        <dbReference type="ARBA" id="ARBA00022679"/>
    </source>
</evidence>
<keyword evidence="3 8" id="KW-0489">Methyltransferase</keyword>
<dbReference type="FunFam" id="3.40.1010.10:FF:000002">
    <property type="entry name" value="Ribosomal RNA small subunit methyltransferase I"/>
    <property type="match status" value="1"/>
</dbReference>
<dbReference type="Gene3D" id="3.30.950.10">
    <property type="entry name" value="Methyltransferase, Cobalt-precorrin-4 Transmethylase, Domain 2"/>
    <property type="match status" value="1"/>
</dbReference>